<dbReference type="InterPro" id="IPR036249">
    <property type="entry name" value="Thioredoxin-like_sf"/>
</dbReference>
<dbReference type="GO" id="GO:0030313">
    <property type="term" value="C:cell envelope"/>
    <property type="evidence" value="ECO:0007669"/>
    <property type="project" value="UniProtKB-SubCell"/>
</dbReference>
<evidence type="ECO:0000313" key="8">
    <source>
        <dbReference type="Proteomes" id="UP000291819"/>
    </source>
</evidence>
<gene>
    <name evidence="7" type="ORF">EYS08_12135</name>
</gene>
<dbReference type="PROSITE" id="PS51352">
    <property type="entry name" value="THIOREDOXIN_2"/>
    <property type="match status" value="1"/>
</dbReference>
<dbReference type="CDD" id="cd02966">
    <property type="entry name" value="TlpA_like_family"/>
    <property type="match status" value="1"/>
</dbReference>
<dbReference type="RefSeq" id="WP_131030292.1">
    <property type="nucleotide sequence ID" value="NZ_SIXF01000010.1"/>
</dbReference>
<keyword evidence="4" id="KW-0676">Redox-active center</keyword>
<keyword evidence="8" id="KW-1185">Reference proteome</keyword>
<dbReference type="InterPro" id="IPR013740">
    <property type="entry name" value="Redoxin"/>
</dbReference>
<evidence type="ECO:0000256" key="3">
    <source>
        <dbReference type="ARBA" id="ARBA00023157"/>
    </source>
</evidence>
<accession>A0A4V2JGS1</accession>
<feature type="signal peptide" evidence="5">
    <location>
        <begin position="1"/>
        <end position="19"/>
    </location>
</feature>
<dbReference type="GO" id="GO:0017004">
    <property type="term" value="P:cytochrome complex assembly"/>
    <property type="evidence" value="ECO:0007669"/>
    <property type="project" value="UniProtKB-KW"/>
</dbReference>
<dbReference type="GO" id="GO:0016491">
    <property type="term" value="F:oxidoreductase activity"/>
    <property type="evidence" value="ECO:0007669"/>
    <property type="project" value="InterPro"/>
</dbReference>
<dbReference type="Proteomes" id="UP000291819">
    <property type="component" value="Unassembled WGS sequence"/>
</dbReference>
<feature type="domain" description="Thioredoxin" evidence="6">
    <location>
        <begin position="298"/>
        <end position="471"/>
    </location>
</feature>
<dbReference type="OrthoDB" id="743079at2"/>
<keyword evidence="5" id="KW-0732">Signal</keyword>
<reference evidence="7 8" key="1">
    <citation type="submission" date="2019-02" db="EMBL/GenBank/DDBJ databases">
        <title>Pedobacter kyonggii whole genome sequence analysis.</title>
        <authorList>
            <person name="Dahal R.H."/>
        </authorList>
    </citation>
    <scope>NUCLEOTIDE SEQUENCE [LARGE SCALE GENOMIC DNA]</scope>
    <source>
        <strain evidence="7 8">K-4-11-1</strain>
    </source>
</reference>
<evidence type="ECO:0000256" key="2">
    <source>
        <dbReference type="ARBA" id="ARBA00022748"/>
    </source>
</evidence>
<comment type="caution">
    <text evidence="7">The sequence shown here is derived from an EMBL/GenBank/DDBJ whole genome shotgun (WGS) entry which is preliminary data.</text>
</comment>
<sequence>MKRIILFILLITGAINSFAQEAKLNIKSLNAKNNKVIIQIPVDDTWFYPAQKEIKFGDDSTVNYSLKINKLAWLRINDNTVLIEPGTTHLVFDKGILVQSDKNKEGMLLFSKRNAEFYQYRAQDYYKKDSTIAGLYQLLENDKNEALKPYVELFSKQKISANFYNEIKRYFSTEQIILQAAIPMIVLSTKQKINNDLDKMWADAYEKHSMNNLHDAFYPDFYYHTRYYVNTYLNYYIPLKKGTELSKKDENTGLKVIYKTFENNFTGKMKEFLLATFLYDEMLQNRYQKVLVDLFDSYNASYPKSNFTPYLQPMASKIITYHNEVKKDFEPEQKILSNYDKVNSLDSLIGQFKGKTVFVDIWATWCGPCKEEFEYSKDLTKFLKAKQVDMLFISIDKDDAAQQWKEMIKYFKLSGNHVRTNQALRKDLSDKLGKNGSYGIPRYLIIKNGKLVVDNALRPSDKEKLYAQISNYL</sequence>
<feature type="chain" id="PRO_5020869795" evidence="5">
    <location>
        <begin position="20"/>
        <end position="473"/>
    </location>
</feature>
<evidence type="ECO:0000256" key="5">
    <source>
        <dbReference type="SAM" id="SignalP"/>
    </source>
</evidence>
<comment type="subcellular location">
    <subcellularLocation>
        <location evidence="1">Cell envelope</location>
    </subcellularLocation>
</comment>
<keyword evidence="3" id="KW-1015">Disulfide bond</keyword>
<evidence type="ECO:0000256" key="4">
    <source>
        <dbReference type="ARBA" id="ARBA00023284"/>
    </source>
</evidence>
<dbReference type="PANTHER" id="PTHR42852">
    <property type="entry name" value="THIOL:DISULFIDE INTERCHANGE PROTEIN DSBE"/>
    <property type="match status" value="1"/>
</dbReference>
<dbReference type="EMBL" id="SIXF01000010">
    <property type="protein sequence ID" value="TBO41900.1"/>
    <property type="molecule type" value="Genomic_DNA"/>
</dbReference>
<evidence type="ECO:0000259" key="6">
    <source>
        <dbReference type="PROSITE" id="PS51352"/>
    </source>
</evidence>
<proteinExistence type="predicted"/>
<dbReference type="InterPro" id="IPR013766">
    <property type="entry name" value="Thioredoxin_domain"/>
</dbReference>
<evidence type="ECO:0000313" key="7">
    <source>
        <dbReference type="EMBL" id="TBO41900.1"/>
    </source>
</evidence>
<dbReference type="PANTHER" id="PTHR42852:SF6">
    <property type="entry name" value="THIOL:DISULFIDE INTERCHANGE PROTEIN DSBE"/>
    <property type="match status" value="1"/>
</dbReference>
<dbReference type="InterPro" id="IPR050553">
    <property type="entry name" value="Thioredoxin_ResA/DsbE_sf"/>
</dbReference>
<dbReference type="Gene3D" id="3.40.30.10">
    <property type="entry name" value="Glutaredoxin"/>
    <property type="match status" value="1"/>
</dbReference>
<dbReference type="AlphaFoldDB" id="A0A4V2JGS1"/>
<name>A0A4V2JGS1_9SPHI</name>
<organism evidence="7 8">
    <name type="scientific">Pedobacter kyonggii</name>
    <dbReference type="NCBI Taxonomy" id="1926871"/>
    <lineage>
        <taxon>Bacteria</taxon>
        <taxon>Pseudomonadati</taxon>
        <taxon>Bacteroidota</taxon>
        <taxon>Sphingobacteriia</taxon>
        <taxon>Sphingobacteriales</taxon>
        <taxon>Sphingobacteriaceae</taxon>
        <taxon>Pedobacter</taxon>
    </lineage>
</organism>
<evidence type="ECO:0000256" key="1">
    <source>
        <dbReference type="ARBA" id="ARBA00004196"/>
    </source>
</evidence>
<keyword evidence="2" id="KW-0201">Cytochrome c-type biogenesis</keyword>
<dbReference type="Pfam" id="PF08534">
    <property type="entry name" value="Redoxin"/>
    <property type="match status" value="1"/>
</dbReference>
<protein>
    <submittedName>
        <fullName evidence="7">Redoxin domain-containing protein</fullName>
    </submittedName>
</protein>
<dbReference type="SUPFAM" id="SSF52833">
    <property type="entry name" value="Thioredoxin-like"/>
    <property type="match status" value="1"/>
</dbReference>